<dbReference type="AlphaFoldDB" id="A0A834KQ85"/>
<reference evidence="2" key="1">
    <citation type="journal article" date="2020" name="G3 (Bethesda)">
        <title>High-Quality Assemblies for Three Invasive Social Wasps from the &lt;i&gt;Vespula&lt;/i&gt; Genus.</title>
        <authorList>
            <person name="Harrop T.W.R."/>
            <person name="Guhlin J."/>
            <person name="McLaughlin G.M."/>
            <person name="Permina E."/>
            <person name="Stockwell P."/>
            <person name="Gilligan J."/>
            <person name="Le Lec M.F."/>
            <person name="Gruber M.A.M."/>
            <person name="Quinn O."/>
            <person name="Lovegrove M."/>
            <person name="Duncan E.J."/>
            <person name="Remnant E.J."/>
            <person name="Van Eeckhoven J."/>
            <person name="Graham B."/>
            <person name="Knapp R.A."/>
            <person name="Langford K.W."/>
            <person name="Kronenberg Z."/>
            <person name="Press M.O."/>
            <person name="Eacker S.M."/>
            <person name="Wilson-Rankin E.E."/>
            <person name="Purcell J."/>
            <person name="Lester P.J."/>
            <person name="Dearden P.K."/>
        </authorList>
    </citation>
    <scope>NUCLEOTIDE SEQUENCE</scope>
    <source>
        <strain evidence="2">Linc-1</strain>
    </source>
</reference>
<dbReference type="Proteomes" id="UP000617340">
    <property type="component" value="Unassembled WGS sequence"/>
</dbReference>
<name>A0A834KQ85_VESGE</name>
<dbReference type="EMBL" id="JACSDZ010000003">
    <property type="protein sequence ID" value="KAF7409886.1"/>
    <property type="molecule type" value="Genomic_DNA"/>
</dbReference>
<proteinExistence type="predicted"/>
<protein>
    <submittedName>
        <fullName evidence="2">Uncharacterized protein</fullName>
    </submittedName>
</protein>
<comment type="caution">
    <text evidence="2">The sequence shown here is derived from an EMBL/GenBank/DDBJ whole genome shotgun (WGS) entry which is preliminary data.</text>
</comment>
<feature type="region of interest" description="Disordered" evidence="1">
    <location>
        <begin position="39"/>
        <end position="76"/>
    </location>
</feature>
<gene>
    <name evidence="2" type="ORF">HZH68_004267</name>
</gene>
<keyword evidence="3" id="KW-1185">Reference proteome</keyword>
<evidence type="ECO:0000313" key="2">
    <source>
        <dbReference type="EMBL" id="KAF7409886.1"/>
    </source>
</evidence>
<feature type="compositionally biased region" description="Basic and acidic residues" evidence="1">
    <location>
        <begin position="59"/>
        <end position="70"/>
    </location>
</feature>
<evidence type="ECO:0000256" key="1">
    <source>
        <dbReference type="SAM" id="MobiDB-lite"/>
    </source>
</evidence>
<evidence type="ECO:0000313" key="3">
    <source>
        <dbReference type="Proteomes" id="UP000617340"/>
    </source>
</evidence>
<accession>A0A834KQ85</accession>
<organism evidence="2 3">
    <name type="scientific">Vespula germanica</name>
    <name type="common">German yellow jacket</name>
    <name type="synonym">Paravespula germanica</name>
    <dbReference type="NCBI Taxonomy" id="30212"/>
    <lineage>
        <taxon>Eukaryota</taxon>
        <taxon>Metazoa</taxon>
        <taxon>Ecdysozoa</taxon>
        <taxon>Arthropoda</taxon>
        <taxon>Hexapoda</taxon>
        <taxon>Insecta</taxon>
        <taxon>Pterygota</taxon>
        <taxon>Neoptera</taxon>
        <taxon>Endopterygota</taxon>
        <taxon>Hymenoptera</taxon>
        <taxon>Apocrita</taxon>
        <taxon>Aculeata</taxon>
        <taxon>Vespoidea</taxon>
        <taxon>Vespidae</taxon>
        <taxon>Vespinae</taxon>
        <taxon>Vespula</taxon>
    </lineage>
</organism>
<sequence length="76" mass="9000">MTLALPMSVKEDYKKAEIENNEEYLRVDLNRRALLRKRKKRMRIRSGNSIVQQHSGRKKTTERARERELEVASEAS</sequence>